<comment type="similarity">
    <text evidence="3">Belongs to the class-III pyridoxal-phosphate-dependent aminotransferase family.</text>
</comment>
<keyword evidence="4" id="KW-0808">Transferase</keyword>
<keyword evidence="2 3" id="KW-0663">Pyridoxal phosphate</keyword>
<evidence type="ECO:0000256" key="2">
    <source>
        <dbReference type="ARBA" id="ARBA00022898"/>
    </source>
</evidence>
<dbReference type="Pfam" id="PF00202">
    <property type="entry name" value="Aminotran_3"/>
    <property type="match status" value="1"/>
</dbReference>
<dbReference type="InterPro" id="IPR005814">
    <property type="entry name" value="Aminotrans_3"/>
</dbReference>
<dbReference type="PANTHER" id="PTHR43713:SF3">
    <property type="entry name" value="GLUTAMATE-1-SEMIALDEHYDE 2,1-AMINOMUTASE 1, CHLOROPLASTIC-RELATED"/>
    <property type="match status" value="1"/>
</dbReference>
<dbReference type="GO" id="GO:0008483">
    <property type="term" value="F:transaminase activity"/>
    <property type="evidence" value="ECO:0007669"/>
    <property type="project" value="UniProtKB-KW"/>
</dbReference>
<dbReference type="Gene3D" id="3.40.640.10">
    <property type="entry name" value="Type I PLP-dependent aspartate aminotransferase-like (Major domain)"/>
    <property type="match status" value="1"/>
</dbReference>
<dbReference type="PANTHER" id="PTHR43713">
    <property type="entry name" value="GLUTAMATE-1-SEMIALDEHYDE 2,1-AMINOMUTASE"/>
    <property type="match status" value="1"/>
</dbReference>
<dbReference type="PROSITE" id="PS00600">
    <property type="entry name" value="AA_TRANSFER_CLASS_3"/>
    <property type="match status" value="1"/>
</dbReference>
<gene>
    <name evidence="4" type="ORF">ACFPQ9_37675</name>
</gene>
<dbReference type="Gene3D" id="3.90.1150.10">
    <property type="entry name" value="Aspartate Aminotransferase, domain 1"/>
    <property type="match status" value="1"/>
</dbReference>
<reference evidence="5" key="1">
    <citation type="journal article" date="2019" name="Int. J. Syst. Evol. Microbiol.">
        <title>The Global Catalogue of Microorganisms (GCM) 10K type strain sequencing project: providing services to taxonomists for standard genome sequencing and annotation.</title>
        <authorList>
            <consortium name="The Broad Institute Genomics Platform"/>
            <consortium name="The Broad Institute Genome Sequencing Center for Infectious Disease"/>
            <person name="Wu L."/>
            <person name="Ma J."/>
        </authorList>
    </citation>
    <scope>NUCLEOTIDE SEQUENCE [LARGE SCALE GENOMIC DNA]</scope>
    <source>
        <strain evidence="5">KCTC 42586</strain>
    </source>
</reference>
<name>A0ABW0CWR1_STRCD</name>
<comment type="cofactor">
    <cofactor evidence="1">
        <name>pyridoxal 5'-phosphate</name>
        <dbReference type="ChEBI" id="CHEBI:597326"/>
    </cofactor>
</comment>
<dbReference type="InterPro" id="IPR015421">
    <property type="entry name" value="PyrdxlP-dep_Trfase_major"/>
</dbReference>
<protein>
    <submittedName>
        <fullName evidence="4">Aspartate aminotransferase family protein</fullName>
    </submittedName>
</protein>
<evidence type="ECO:0000256" key="1">
    <source>
        <dbReference type="ARBA" id="ARBA00001933"/>
    </source>
</evidence>
<dbReference type="InterPro" id="IPR015424">
    <property type="entry name" value="PyrdxlP-dep_Trfase"/>
</dbReference>
<keyword evidence="5" id="KW-1185">Reference proteome</keyword>
<proteinExistence type="inferred from homology"/>
<dbReference type="InterPro" id="IPR049704">
    <property type="entry name" value="Aminotrans_3_PPA_site"/>
</dbReference>
<dbReference type="EMBL" id="JBHSKM010000044">
    <property type="protein sequence ID" value="MFC5219582.1"/>
    <property type="molecule type" value="Genomic_DNA"/>
</dbReference>
<dbReference type="CDD" id="cd00610">
    <property type="entry name" value="OAT_like"/>
    <property type="match status" value="1"/>
</dbReference>
<dbReference type="RefSeq" id="WP_380863465.1">
    <property type="nucleotide sequence ID" value="NZ_JBHSKM010000044.1"/>
</dbReference>
<dbReference type="InterPro" id="IPR015422">
    <property type="entry name" value="PyrdxlP-dep_Trfase_small"/>
</dbReference>
<evidence type="ECO:0000256" key="3">
    <source>
        <dbReference type="RuleBase" id="RU003560"/>
    </source>
</evidence>
<accession>A0ABW0CWR1</accession>
<evidence type="ECO:0000313" key="5">
    <source>
        <dbReference type="Proteomes" id="UP001596263"/>
    </source>
</evidence>
<sequence length="472" mass="50517">MDANLRIPSPRPTHDDDLARLDELILAAEAAFMARTGASQRLRAQGADVLSGGVASSWQATIPGTVWVDHGAGSRLVDADGTEYVDLHGGFGVGLVGHAHPAIVDAVSARVRRGTHFGQPVQDAISVARALAERFGLPLWRFNNSGTESTMDAVHLLRVATGRPKIIKVEGTYHGHHDSVQVSVYPSPEQAGTPQRPRSVPAAGAAVPQDLVRLTVVVPYGDLGAVERALHEHRGEIAGMIIEPIMMNIGLIAPPDGYLRGLSDLLHAHGAWLAFDEVKTGLAVAPGGATQLFGVTPDLVCLAKALGGGLPCGAIGGVPELMNLISDGIYEQVGTFNGNPLTMAAARAVLEDVLDAAAYKHFATLRGIMVAGVQRIQRRYQLPGQVRGYGAKGAVIFTDRLDNYRDFVAYPDQWGHAHWLYQLNNQVFLPPWGKCEQWTVSVQHTEQDVLGFLSNLERLAADLRRADAGVNS</sequence>
<evidence type="ECO:0000313" key="4">
    <source>
        <dbReference type="EMBL" id="MFC5219582.1"/>
    </source>
</evidence>
<organism evidence="4 5">
    <name type="scientific">Streptomyces coerulescens</name>
    <dbReference type="NCBI Taxonomy" id="29304"/>
    <lineage>
        <taxon>Bacteria</taxon>
        <taxon>Bacillati</taxon>
        <taxon>Actinomycetota</taxon>
        <taxon>Actinomycetes</taxon>
        <taxon>Kitasatosporales</taxon>
        <taxon>Streptomycetaceae</taxon>
        <taxon>Streptomyces</taxon>
    </lineage>
</organism>
<dbReference type="SUPFAM" id="SSF53383">
    <property type="entry name" value="PLP-dependent transferases"/>
    <property type="match status" value="1"/>
</dbReference>
<keyword evidence="4" id="KW-0032">Aminotransferase</keyword>
<comment type="caution">
    <text evidence="4">The sequence shown here is derived from an EMBL/GenBank/DDBJ whole genome shotgun (WGS) entry which is preliminary data.</text>
</comment>
<dbReference type="Proteomes" id="UP001596263">
    <property type="component" value="Unassembled WGS sequence"/>
</dbReference>